<proteinExistence type="predicted"/>
<dbReference type="InterPro" id="IPR055411">
    <property type="entry name" value="LRR_FXL15/At3g58940/PEG3-like"/>
</dbReference>
<dbReference type="SUPFAM" id="SSF52047">
    <property type="entry name" value="RNI-like"/>
    <property type="match status" value="1"/>
</dbReference>
<dbReference type="InterPro" id="IPR006566">
    <property type="entry name" value="FBD"/>
</dbReference>
<evidence type="ECO:0000313" key="5">
    <source>
        <dbReference type="Proteomes" id="UP000541444"/>
    </source>
</evidence>
<feature type="domain" description="FBD" evidence="2">
    <location>
        <begin position="364"/>
        <end position="406"/>
    </location>
</feature>
<dbReference type="Pfam" id="PF24758">
    <property type="entry name" value="LRR_At5g56370"/>
    <property type="match status" value="1"/>
</dbReference>
<reference evidence="4 5" key="1">
    <citation type="journal article" date="2020" name="IScience">
        <title>Genome Sequencing of the Endangered Kingdonia uniflora (Circaeasteraceae, Ranunculales) Reveals Potential Mechanisms of Evolutionary Specialization.</title>
        <authorList>
            <person name="Sun Y."/>
            <person name="Deng T."/>
            <person name="Zhang A."/>
            <person name="Moore M.J."/>
            <person name="Landis J.B."/>
            <person name="Lin N."/>
            <person name="Zhang H."/>
            <person name="Zhang X."/>
            <person name="Huang J."/>
            <person name="Zhang X."/>
            <person name="Sun H."/>
            <person name="Wang H."/>
        </authorList>
    </citation>
    <scope>NUCLEOTIDE SEQUENCE [LARGE SCALE GENOMIC DNA]</scope>
    <source>
        <strain evidence="4">TB1705</strain>
        <tissue evidence="4">Leaf</tissue>
    </source>
</reference>
<organism evidence="4 5">
    <name type="scientific">Kingdonia uniflora</name>
    <dbReference type="NCBI Taxonomy" id="39325"/>
    <lineage>
        <taxon>Eukaryota</taxon>
        <taxon>Viridiplantae</taxon>
        <taxon>Streptophyta</taxon>
        <taxon>Embryophyta</taxon>
        <taxon>Tracheophyta</taxon>
        <taxon>Spermatophyta</taxon>
        <taxon>Magnoliopsida</taxon>
        <taxon>Ranunculales</taxon>
        <taxon>Circaeasteraceae</taxon>
        <taxon>Kingdonia</taxon>
    </lineage>
</organism>
<dbReference type="InterPro" id="IPR050232">
    <property type="entry name" value="FBL13/AtMIF1-like"/>
</dbReference>
<evidence type="ECO:0000259" key="2">
    <source>
        <dbReference type="Pfam" id="PF08387"/>
    </source>
</evidence>
<accession>A0A7J7NLE3</accession>
<keyword evidence="5" id="KW-1185">Reference proteome</keyword>
<name>A0A7J7NLE3_9MAGN</name>
<evidence type="ECO:0000313" key="4">
    <source>
        <dbReference type="EMBL" id="KAF6168005.1"/>
    </source>
</evidence>
<dbReference type="Pfam" id="PF00646">
    <property type="entry name" value="F-box"/>
    <property type="match status" value="1"/>
</dbReference>
<comment type="caution">
    <text evidence="4">The sequence shown here is derived from an EMBL/GenBank/DDBJ whole genome shotgun (WGS) entry which is preliminary data.</text>
</comment>
<dbReference type="PANTHER" id="PTHR31900:SF30">
    <property type="entry name" value="SUPERFAMILY PROTEIN, PUTATIVE-RELATED"/>
    <property type="match status" value="1"/>
</dbReference>
<dbReference type="OrthoDB" id="612216at2759"/>
<feature type="domain" description="F-box" evidence="1">
    <location>
        <begin position="42"/>
        <end position="82"/>
    </location>
</feature>
<sequence>MCSTSKLWDCGGDGGWKWEMEVIRNVVIILNMEDMSMGEDRISQLSDPILHDILTSFPTKDVVATSILSRRWRYLWMTVPKLKFCHKRCRSPPYPETERFMSYVDEVLRLHDLSCLKKFSLEYYGMFNAAPFEEFRIRAWISKITEHRVQDLHLSIMLKEPFVFPNCLFTCSSLIVLKLALGSLKLGASVSFPTLKILQLREVTILDGHLIEKLFCCSQVLEELHIQACTLVNAKNFCVSAPALKCFTLENCELAINAELENYCGALTDVEIMIHAPKLVFFSYKTYLVNEIIICKFDSPMNAYMDVPTDVNYDLEREEGQQRIGYSSSRLLQGLTEVKELTISGNIFQGVEQDLNEDSRILETVPAHLMLHLKEVRFNQFEGHAEELYAVKFFLKNARDLHRITIRCLRSLSLDLKTEVEEMEKSLTDPSDFKASIIIFEESSYCEEPFFEIEYLYRSK</sequence>
<feature type="domain" description="F-box/LRR-repeat protein 15/At3g58940/PEG3-like LRR" evidence="3">
    <location>
        <begin position="138"/>
        <end position="262"/>
    </location>
</feature>
<evidence type="ECO:0000259" key="3">
    <source>
        <dbReference type="Pfam" id="PF24758"/>
    </source>
</evidence>
<dbReference type="InterPro" id="IPR001810">
    <property type="entry name" value="F-box_dom"/>
</dbReference>
<dbReference type="EMBL" id="JACGCM010000706">
    <property type="protein sequence ID" value="KAF6168005.1"/>
    <property type="molecule type" value="Genomic_DNA"/>
</dbReference>
<dbReference type="PANTHER" id="PTHR31900">
    <property type="entry name" value="F-BOX/RNI SUPERFAMILY PROTEIN-RELATED"/>
    <property type="match status" value="1"/>
</dbReference>
<gene>
    <name evidence="4" type="ORF">GIB67_020114</name>
</gene>
<dbReference type="CDD" id="cd22160">
    <property type="entry name" value="F-box_AtFBL13-like"/>
    <property type="match status" value="1"/>
</dbReference>
<dbReference type="Proteomes" id="UP000541444">
    <property type="component" value="Unassembled WGS sequence"/>
</dbReference>
<dbReference type="AlphaFoldDB" id="A0A7J7NLE3"/>
<protein>
    <submittedName>
        <fullName evidence="4">Uncharacterized protein</fullName>
    </submittedName>
</protein>
<dbReference type="InterPro" id="IPR036047">
    <property type="entry name" value="F-box-like_dom_sf"/>
</dbReference>
<dbReference type="Pfam" id="PF08387">
    <property type="entry name" value="FBD"/>
    <property type="match status" value="1"/>
</dbReference>
<dbReference type="SUPFAM" id="SSF81383">
    <property type="entry name" value="F-box domain"/>
    <property type="match status" value="1"/>
</dbReference>
<evidence type="ECO:0000259" key="1">
    <source>
        <dbReference type="Pfam" id="PF00646"/>
    </source>
</evidence>
<dbReference type="InterPro" id="IPR053781">
    <property type="entry name" value="F-box_AtFBL13-like"/>
</dbReference>